<keyword evidence="2" id="KW-0472">Membrane</keyword>
<name>A0A370TRF0_9HELO</name>
<dbReference type="STRING" id="2656787.A0A370TRF0"/>
<feature type="region of interest" description="Disordered" evidence="1">
    <location>
        <begin position="10"/>
        <end position="47"/>
    </location>
</feature>
<accession>A0A370TRF0</accession>
<keyword evidence="4" id="KW-1185">Reference proteome</keyword>
<dbReference type="GO" id="GO:0051285">
    <property type="term" value="C:cell cortex of cell tip"/>
    <property type="evidence" value="ECO:0007669"/>
    <property type="project" value="TreeGrafter"/>
</dbReference>
<evidence type="ECO:0000313" key="3">
    <source>
        <dbReference type="EMBL" id="RDL38100.1"/>
    </source>
</evidence>
<protein>
    <recommendedName>
        <fullName evidence="5">Integral membrane protein</fullName>
    </recommendedName>
</protein>
<dbReference type="Proteomes" id="UP000254866">
    <property type="component" value="Unassembled WGS sequence"/>
</dbReference>
<dbReference type="AlphaFoldDB" id="A0A370TRF0"/>
<feature type="transmembrane region" description="Helical" evidence="2">
    <location>
        <begin position="185"/>
        <end position="207"/>
    </location>
</feature>
<gene>
    <name evidence="3" type="ORF">BP5553_05533</name>
</gene>
<feature type="compositionally biased region" description="Basic and acidic residues" evidence="1">
    <location>
        <begin position="16"/>
        <end position="27"/>
    </location>
</feature>
<dbReference type="GeneID" id="43598382"/>
<feature type="transmembrane region" description="Helical" evidence="2">
    <location>
        <begin position="59"/>
        <end position="82"/>
    </location>
</feature>
<evidence type="ECO:0000256" key="1">
    <source>
        <dbReference type="SAM" id="MobiDB-lite"/>
    </source>
</evidence>
<evidence type="ECO:0000313" key="4">
    <source>
        <dbReference type="Proteomes" id="UP000254866"/>
    </source>
</evidence>
<evidence type="ECO:0000256" key="2">
    <source>
        <dbReference type="SAM" id="Phobius"/>
    </source>
</evidence>
<feature type="transmembrane region" description="Helical" evidence="2">
    <location>
        <begin position="266"/>
        <end position="290"/>
    </location>
</feature>
<proteinExistence type="predicted"/>
<dbReference type="PANTHER" id="PTHR28019:SF2">
    <property type="entry name" value="CELL MEMBRANE PROTEIN YLR413W-RELATED"/>
    <property type="match status" value="1"/>
</dbReference>
<keyword evidence="2" id="KW-0812">Transmembrane</keyword>
<dbReference type="InterPro" id="IPR009571">
    <property type="entry name" value="SUR7/Rim9-like_fungi"/>
</dbReference>
<feature type="compositionally biased region" description="Basic and acidic residues" evidence="1">
    <location>
        <begin position="300"/>
        <end position="312"/>
    </location>
</feature>
<organism evidence="3 4">
    <name type="scientific">Venustampulla echinocandica</name>
    <dbReference type="NCBI Taxonomy" id="2656787"/>
    <lineage>
        <taxon>Eukaryota</taxon>
        <taxon>Fungi</taxon>
        <taxon>Dikarya</taxon>
        <taxon>Ascomycota</taxon>
        <taxon>Pezizomycotina</taxon>
        <taxon>Leotiomycetes</taxon>
        <taxon>Helotiales</taxon>
        <taxon>Pleuroascaceae</taxon>
        <taxon>Venustampulla</taxon>
    </lineage>
</organism>
<evidence type="ECO:0008006" key="5">
    <source>
        <dbReference type="Google" id="ProtNLM"/>
    </source>
</evidence>
<dbReference type="Pfam" id="PF06687">
    <property type="entry name" value="SUR7"/>
    <property type="match status" value="1"/>
</dbReference>
<keyword evidence="2" id="KW-1133">Transmembrane helix</keyword>
<dbReference type="InterPro" id="IPR052413">
    <property type="entry name" value="SUR7_domain"/>
</dbReference>
<dbReference type="OrthoDB" id="2327445at2759"/>
<dbReference type="EMBL" id="NPIC01000003">
    <property type="protein sequence ID" value="RDL38100.1"/>
    <property type="molecule type" value="Genomic_DNA"/>
</dbReference>
<comment type="caution">
    <text evidence="3">The sequence shown here is derived from an EMBL/GenBank/DDBJ whole genome shotgun (WGS) entry which is preliminary data.</text>
</comment>
<feature type="compositionally biased region" description="Polar residues" evidence="1">
    <location>
        <begin position="29"/>
        <end position="38"/>
    </location>
</feature>
<feature type="region of interest" description="Disordered" evidence="1">
    <location>
        <begin position="294"/>
        <end position="316"/>
    </location>
</feature>
<dbReference type="GO" id="GO:0005886">
    <property type="term" value="C:plasma membrane"/>
    <property type="evidence" value="ECO:0007669"/>
    <property type="project" value="InterPro"/>
</dbReference>
<reference evidence="3 4" key="1">
    <citation type="journal article" date="2018" name="IMA Fungus">
        <title>IMA Genome-F 9: Draft genome sequence of Annulohypoxylon stygium, Aspergillus mulundensis, Berkeleyomyces basicola (syn. Thielaviopsis basicola), Ceratocystis smalleyi, two Cercospora beticola strains, Coleophoma cylindrospora, Fusarium fracticaudum, Phialophora cf. hyalina, and Morchella septimelata.</title>
        <authorList>
            <person name="Wingfield B.D."/>
            <person name="Bills G.F."/>
            <person name="Dong Y."/>
            <person name="Huang W."/>
            <person name="Nel W.J."/>
            <person name="Swalarsk-Parry B.S."/>
            <person name="Vaghefi N."/>
            <person name="Wilken P.M."/>
            <person name="An Z."/>
            <person name="de Beer Z.W."/>
            <person name="De Vos L."/>
            <person name="Chen L."/>
            <person name="Duong T.A."/>
            <person name="Gao Y."/>
            <person name="Hammerbacher A."/>
            <person name="Kikkert J.R."/>
            <person name="Li Y."/>
            <person name="Li H."/>
            <person name="Li K."/>
            <person name="Li Q."/>
            <person name="Liu X."/>
            <person name="Ma X."/>
            <person name="Naidoo K."/>
            <person name="Pethybridge S.J."/>
            <person name="Sun J."/>
            <person name="Steenkamp E.T."/>
            <person name="van der Nest M.A."/>
            <person name="van Wyk S."/>
            <person name="Wingfield M.J."/>
            <person name="Xiong C."/>
            <person name="Yue Q."/>
            <person name="Zhang X."/>
        </authorList>
    </citation>
    <scope>NUCLEOTIDE SEQUENCE [LARGE SCALE GENOMIC DNA]</scope>
    <source>
        <strain evidence="3 4">BP 5553</strain>
    </source>
</reference>
<dbReference type="RefSeq" id="XP_031870756.1">
    <property type="nucleotide sequence ID" value="XM_032014156.1"/>
</dbReference>
<sequence>MASTLKQFALRRRERKTPGEREEEGVVRNDNSPASGATPTAEGGHVVGRNVGKTRRRNWVMLSSLFYLISLIFLILTIIGNINNKAVIRDTWIFNINLSKVIPVSTPADITFVNSLARSLGLHDFYQVGLWSFCEGYTNEGITFCSSPKALFWFNPVAILLNELLAGATITLPAEINTILSLLRIASHIMFAFFLTGACMVFISIFLAPVSLTSRPRALLFSLWAFIAALLITVATIIATAMAVIFKTVATSKPELNVGADIGAQMFAFMWIATGFSLFGCLIHLCLSCCCRPGKKSRRKGGERERHDEKKQPARAKKILLSFGQKKTASEVSP</sequence>
<dbReference type="GO" id="GO:0031505">
    <property type="term" value="P:fungal-type cell wall organization"/>
    <property type="evidence" value="ECO:0007669"/>
    <property type="project" value="TreeGrafter"/>
</dbReference>
<feature type="transmembrane region" description="Helical" evidence="2">
    <location>
        <begin position="219"/>
        <end position="246"/>
    </location>
</feature>
<dbReference type="PANTHER" id="PTHR28019">
    <property type="entry name" value="CELL MEMBRANE PROTEIN YLR413W-RELATED"/>
    <property type="match status" value="1"/>
</dbReference>